<dbReference type="InterPro" id="IPR045090">
    <property type="entry name" value="Pept_M3A_M3B"/>
</dbReference>
<comment type="cofactor">
    <cofactor evidence="7">
        <name>Zn(2+)</name>
        <dbReference type="ChEBI" id="CHEBI:29105"/>
    </cofactor>
    <text evidence="7">Binds 1 zinc ion.</text>
</comment>
<comment type="similarity">
    <text evidence="1 7">Belongs to the peptidase M3 family.</text>
</comment>
<accession>A0A841K336</accession>
<dbReference type="EMBL" id="JACHEK010000009">
    <property type="protein sequence ID" value="MBB6146349.1"/>
    <property type="molecule type" value="Genomic_DNA"/>
</dbReference>
<dbReference type="GO" id="GO:0046872">
    <property type="term" value="F:metal ion binding"/>
    <property type="evidence" value="ECO:0007669"/>
    <property type="project" value="UniProtKB-UniRule"/>
</dbReference>
<evidence type="ECO:0000256" key="1">
    <source>
        <dbReference type="ARBA" id="ARBA00006040"/>
    </source>
</evidence>
<dbReference type="Gene3D" id="3.40.390.10">
    <property type="entry name" value="Collagenase (Catalytic Domain)"/>
    <property type="match status" value="1"/>
</dbReference>
<dbReference type="Gene3D" id="1.10.1370.10">
    <property type="entry name" value="Neurolysin, domain 3"/>
    <property type="match status" value="1"/>
</dbReference>
<dbReference type="InterPro" id="IPR024080">
    <property type="entry name" value="Neurolysin/TOP_N"/>
</dbReference>
<dbReference type="CDD" id="cd06455">
    <property type="entry name" value="M3A_TOP"/>
    <property type="match status" value="1"/>
</dbReference>
<dbReference type="GO" id="GO:0006518">
    <property type="term" value="P:peptide metabolic process"/>
    <property type="evidence" value="ECO:0007669"/>
    <property type="project" value="TreeGrafter"/>
</dbReference>
<evidence type="ECO:0000256" key="5">
    <source>
        <dbReference type="ARBA" id="ARBA00022833"/>
    </source>
</evidence>
<dbReference type="InterPro" id="IPR024079">
    <property type="entry name" value="MetalloPept_cat_dom_sf"/>
</dbReference>
<protein>
    <submittedName>
        <fullName evidence="9">Thimet oligopeptidase</fullName>
        <ecNumber evidence="9">3.4.24.15</ecNumber>
    </submittedName>
</protein>
<evidence type="ECO:0000313" key="9">
    <source>
        <dbReference type="EMBL" id="MBB6146349.1"/>
    </source>
</evidence>
<dbReference type="OrthoDB" id="9773538at2"/>
<comment type="caution">
    <text evidence="9">The sequence shown here is derived from an EMBL/GenBank/DDBJ whole genome shotgun (WGS) entry which is preliminary data.</text>
</comment>
<evidence type="ECO:0000256" key="4">
    <source>
        <dbReference type="ARBA" id="ARBA00022801"/>
    </source>
</evidence>
<dbReference type="EC" id="3.4.24.15" evidence="9"/>
<dbReference type="AlphaFoldDB" id="A0A841K336"/>
<keyword evidence="4 7" id="KW-0378">Hydrolase</keyword>
<keyword evidence="2 7" id="KW-0645">Protease</keyword>
<keyword evidence="3 7" id="KW-0479">Metal-binding</keyword>
<dbReference type="PANTHER" id="PTHR11804">
    <property type="entry name" value="PROTEASE M3 THIMET OLIGOPEPTIDASE-RELATED"/>
    <property type="match status" value="1"/>
</dbReference>
<dbReference type="Gene3D" id="1.20.1050.40">
    <property type="entry name" value="Endopeptidase. Chain P, domain 1"/>
    <property type="match status" value="1"/>
</dbReference>
<dbReference type="PANTHER" id="PTHR11804:SF84">
    <property type="entry name" value="SACCHAROLYSIN"/>
    <property type="match status" value="1"/>
</dbReference>
<dbReference type="GO" id="GO:0006508">
    <property type="term" value="P:proteolysis"/>
    <property type="evidence" value="ECO:0007669"/>
    <property type="project" value="UniProtKB-KW"/>
</dbReference>
<dbReference type="Proteomes" id="UP000538666">
    <property type="component" value="Unassembled WGS sequence"/>
</dbReference>
<keyword evidence="5 7" id="KW-0862">Zinc</keyword>
<gene>
    <name evidence="9" type="ORF">HNQ77_004321</name>
</gene>
<organism evidence="9 10">
    <name type="scientific">Silvibacterium bohemicum</name>
    <dbReference type="NCBI Taxonomy" id="1577686"/>
    <lineage>
        <taxon>Bacteria</taxon>
        <taxon>Pseudomonadati</taxon>
        <taxon>Acidobacteriota</taxon>
        <taxon>Terriglobia</taxon>
        <taxon>Terriglobales</taxon>
        <taxon>Acidobacteriaceae</taxon>
        <taxon>Silvibacterium</taxon>
    </lineage>
</organism>
<proteinExistence type="inferred from homology"/>
<dbReference type="InterPro" id="IPR024077">
    <property type="entry name" value="Neurolysin/TOP_dom2"/>
</dbReference>
<evidence type="ECO:0000313" key="10">
    <source>
        <dbReference type="Proteomes" id="UP000538666"/>
    </source>
</evidence>
<dbReference type="GO" id="GO:0004222">
    <property type="term" value="F:metalloendopeptidase activity"/>
    <property type="evidence" value="ECO:0007669"/>
    <property type="project" value="InterPro"/>
</dbReference>
<name>A0A841K336_9BACT</name>
<keyword evidence="6 7" id="KW-0482">Metalloprotease</keyword>
<dbReference type="InterPro" id="IPR001567">
    <property type="entry name" value="Pept_M3A_M3B_dom"/>
</dbReference>
<dbReference type="RefSeq" id="WP_050058211.1">
    <property type="nucleotide sequence ID" value="NZ_JACHEK010000009.1"/>
</dbReference>
<dbReference type="Pfam" id="PF01432">
    <property type="entry name" value="Peptidase_M3"/>
    <property type="match status" value="1"/>
</dbReference>
<evidence type="ECO:0000259" key="8">
    <source>
        <dbReference type="Pfam" id="PF01432"/>
    </source>
</evidence>
<feature type="domain" description="Peptidase M3A/M3B catalytic" evidence="8">
    <location>
        <begin position="230"/>
        <end position="669"/>
    </location>
</feature>
<sequence>MSDIQTDLATQPGLQQLTVSYHPWNSEGSSSGPISPESLEAWVNARLARHQLAIDRLLAEKGPRTAENTLRAYDDAVAELSATGSQTGLMDSVHPDKAIRDMAQALTQKISQAGVQLGLNQQVYQALNQIDPESLDAPTRHYLERTLLQYRLAGVDKDEATRARIQELQDKATVLALTFSRNVQENVNTVTVDDPSELAGLPEDYLKAHQPGEDGKITLTTDFPDYLPVMTFARSASLRHRMFLAYNTRAYPQNRQNLIDLLAIRKEMAEILGFSTWADLATADQMMESAANMQAFLDELDVASKAGAEKEFAMILEFAQAQQPGLKAIDAASRGFWLELYRRSAFDFDSQSVRPYFPYERVEQGVLSTAARLFQVEFRPVPDALTWHEDVVTYDVYDRDTAIGRFYLDMHPREGKDKWFSAHPLIPGILDHPSGRQIPEAALICNFPGGKSGEPGLMQHSDVVTYFHEFGHLMHALLGGHQRWAGISGIATEGDFVEVPSQMLEEFFRDPRLLATFAHHHETGEPIPAELVMRMNRAGAFGRADWVRTQLFYTTYSLQTHLQDPASLDPDGLLQALYMRFLPYTWVEGNRMYASFTHLVGYSSNYYTYLYDKVIALDFFSQFARTNLLDDPISMKYRRTVLEPGGSVPGKQIVMHFLGRKQSADAFVNWVGEEFQAAASVYE</sequence>
<keyword evidence="10" id="KW-1185">Reference proteome</keyword>
<dbReference type="SUPFAM" id="SSF55486">
    <property type="entry name" value="Metalloproteases ('zincins'), catalytic domain"/>
    <property type="match status" value="1"/>
</dbReference>
<evidence type="ECO:0000256" key="2">
    <source>
        <dbReference type="ARBA" id="ARBA00022670"/>
    </source>
</evidence>
<reference evidence="9 10" key="1">
    <citation type="submission" date="2020-08" db="EMBL/GenBank/DDBJ databases">
        <title>Genomic Encyclopedia of Type Strains, Phase IV (KMG-IV): sequencing the most valuable type-strain genomes for metagenomic binning, comparative biology and taxonomic classification.</title>
        <authorList>
            <person name="Goeker M."/>
        </authorList>
    </citation>
    <scope>NUCLEOTIDE SEQUENCE [LARGE SCALE GENOMIC DNA]</scope>
    <source>
        <strain evidence="9 10">DSM 103733</strain>
    </source>
</reference>
<evidence type="ECO:0000256" key="3">
    <source>
        <dbReference type="ARBA" id="ARBA00022723"/>
    </source>
</evidence>
<evidence type="ECO:0000256" key="7">
    <source>
        <dbReference type="RuleBase" id="RU003435"/>
    </source>
</evidence>
<evidence type="ECO:0000256" key="6">
    <source>
        <dbReference type="ARBA" id="ARBA00023049"/>
    </source>
</evidence>